<name>A0ABD3QA05_9STRA</name>
<evidence type="ECO:0000256" key="5">
    <source>
        <dbReference type="SAM" id="MobiDB-lite"/>
    </source>
</evidence>
<keyword evidence="4" id="KW-0963">Cytoplasm</keyword>
<dbReference type="FunFam" id="3.30.230.70:FF:000060">
    <property type="entry name" value="Ribosomal RNA processing protein 45"/>
    <property type="match status" value="1"/>
</dbReference>
<sequence length="632" mass="66612">MQYITPRDDTSTLSLPERTFLRSAARGILPPSSSRSSSSSSSSSNILRLDGRKPSESRPIRLSFSRCHNRSECVVQLGSGTRSAASVRAELVPPPNADRPNDGQVKFGVDVGPMGCMGFEAMDRPVSNYGHSEAVDGGAGGGGGGGGDAPYVQRIKSNRILRVLERTLLIGGAIDAEALCVTGGSWVWRLHVDVGLLDDGGNSVDACVLAAVAALRHYRLPEVSVVDPPDDDGDDGGGGRNRASIIHSDDREPSPLPLHHTPLTATFALFADETGASSSVSALLDPSDREELACDGILTWAYNRHGEMCCLDFPGGCELRPRRLLSIATMGRDRCVESCEMLETALAEAEGRAQAERMERLRGVASASVDDDAGTMTTAAAAAAIFSDAMCVDGPLPPSDEGRTDAAARNKEEEEYRARALDYGSGHFAASVKEDKDGSDNPGRKYARGDTSSLFNAILRSARSSALSADAPGNGGLGSTIVSDGPRLPPREREPAVEIIAHRVKGVDLSKVNGGKIQDEGVASSSQSMAIDSDEDEVVQLQTEFSSARRDAEAGSTSPIPPRALMTATTKTGSDATLNDEMTDITRSGGDGGIVKDLASGIKSKSKPVEEDDITDLAQALKKKKKSKKSKK</sequence>
<reference evidence="7 8" key="1">
    <citation type="submission" date="2024-10" db="EMBL/GenBank/DDBJ databases">
        <title>Updated reference genomes for cyclostephanoid diatoms.</title>
        <authorList>
            <person name="Roberts W.R."/>
            <person name="Alverson A.J."/>
        </authorList>
    </citation>
    <scope>NUCLEOTIDE SEQUENCE [LARGE SCALE GENOMIC DNA]</scope>
    <source>
        <strain evidence="7 8">AJA276-08</strain>
    </source>
</reference>
<evidence type="ECO:0000259" key="6">
    <source>
        <dbReference type="Pfam" id="PF01138"/>
    </source>
</evidence>
<dbReference type="InterPro" id="IPR001247">
    <property type="entry name" value="ExoRNase_PH_dom1"/>
</dbReference>
<keyword evidence="8" id="KW-1185">Reference proteome</keyword>
<dbReference type="Proteomes" id="UP001530315">
    <property type="component" value="Unassembled WGS sequence"/>
</dbReference>
<dbReference type="SUPFAM" id="SSF55666">
    <property type="entry name" value="Ribonuclease PH domain 2-like"/>
    <property type="match status" value="1"/>
</dbReference>
<accession>A0ABD3QA05</accession>
<dbReference type="PANTHER" id="PTHR11097">
    <property type="entry name" value="EXOSOME COMPLEX EXONUCLEASE RIBOSOMAL RNA PROCESSING PROTEIN"/>
    <property type="match status" value="1"/>
</dbReference>
<feature type="region of interest" description="Disordered" evidence="5">
    <location>
        <begin position="225"/>
        <end position="258"/>
    </location>
</feature>
<feature type="compositionally biased region" description="Basic and acidic residues" evidence="5">
    <location>
        <begin position="49"/>
        <end position="59"/>
    </location>
</feature>
<dbReference type="GO" id="GO:0005737">
    <property type="term" value="C:cytoplasm"/>
    <property type="evidence" value="ECO:0007669"/>
    <property type="project" value="UniProtKB-SubCell"/>
</dbReference>
<feature type="region of interest" description="Disordered" evidence="5">
    <location>
        <begin position="546"/>
        <end position="594"/>
    </location>
</feature>
<feature type="domain" description="Exoribonuclease phosphorolytic" evidence="6">
    <location>
        <begin position="57"/>
        <end position="221"/>
    </location>
</feature>
<evidence type="ECO:0000256" key="2">
    <source>
        <dbReference type="ARBA" id="ARBA00004496"/>
    </source>
</evidence>
<evidence type="ECO:0000256" key="4">
    <source>
        <dbReference type="ARBA" id="ARBA00022490"/>
    </source>
</evidence>
<dbReference type="InterPro" id="IPR027408">
    <property type="entry name" value="PNPase/RNase_PH_dom_sf"/>
</dbReference>
<comment type="subcellular location">
    <subcellularLocation>
        <location evidence="2">Cytoplasm</location>
    </subcellularLocation>
    <subcellularLocation>
        <location evidence="1">Nucleus</location>
    </subcellularLocation>
</comment>
<dbReference type="Gene3D" id="3.30.230.70">
    <property type="entry name" value="GHMP Kinase, N-terminal domain"/>
    <property type="match status" value="1"/>
</dbReference>
<dbReference type="Pfam" id="PF01138">
    <property type="entry name" value="RNase_PH"/>
    <property type="match status" value="1"/>
</dbReference>
<feature type="region of interest" description="Disordered" evidence="5">
    <location>
        <begin position="397"/>
        <end position="416"/>
    </location>
</feature>
<evidence type="ECO:0000256" key="1">
    <source>
        <dbReference type="ARBA" id="ARBA00004123"/>
    </source>
</evidence>
<feature type="compositionally biased region" description="Low complexity" evidence="5">
    <location>
        <begin position="32"/>
        <end position="44"/>
    </location>
</feature>
<evidence type="ECO:0000313" key="7">
    <source>
        <dbReference type="EMBL" id="KAL3797172.1"/>
    </source>
</evidence>
<evidence type="ECO:0000256" key="3">
    <source>
        <dbReference type="ARBA" id="ARBA00006678"/>
    </source>
</evidence>
<feature type="region of interest" description="Disordered" evidence="5">
    <location>
        <begin position="467"/>
        <end position="489"/>
    </location>
</feature>
<gene>
    <name evidence="7" type="ORF">ACHAW5_006034</name>
</gene>
<feature type="region of interest" description="Disordered" evidence="5">
    <location>
        <begin position="24"/>
        <end position="61"/>
    </location>
</feature>
<dbReference type="InterPro" id="IPR050590">
    <property type="entry name" value="Exosome_comp_Rrp42_subfam"/>
</dbReference>
<comment type="similarity">
    <text evidence="3">Belongs to the RNase PH family.</text>
</comment>
<organism evidence="7 8">
    <name type="scientific">Stephanodiscus triporus</name>
    <dbReference type="NCBI Taxonomy" id="2934178"/>
    <lineage>
        <taxon>Eukaryota</taxon>
        <taxon>Sar</taxon>
        <taxon>Stramenopiles</taxon>
        <taxon>Ochrophyta</taxon>
        <taxon>Bacillariophyta</taxon>
        <taxon>Coscinodiscophyceae</taxon>
        <taxon>Thalassiosirophycidae</taxon>
        <taxon>Stephanodiscales</taxon>
        <taxon>Stephanodiscaceae</taxon>
        <taxon>Stephanodiscus</taxon>
    </lineage>
</organism>
<dbReference type="SUPFAM" id="SSF54211">
    <property type="entry name" value="Ribosomal protein S5 domain 2-like"/>
    <property type="match status" value="1"/>
</dbReference>
<dbReference type="PANTHER" id="PTHR11097:SF14">
    <property type="entry name" value="EXOSOME COMPLEX COMPONENT RRP45"/>
    <property type="match status" value="1"/>
</dbReference>
<protein>
    <recommendedName>
        <fullName evidence="6">Exoribonuclease phosphorolytic domain-containing protein</fullName>
    </recommendedName>
</protein>
<feature type="compositionally biased region" description="Polar residues" evidence="5">
    <location>
        <begin position="567"/>
        <end position="577"/>
    </location>
</feature>
<evidence type="ECO:0000313" key="8">
    <source>
        <dbReference type="Proteomes" id="UP001530315"/>
    </source>
</evidence>
<dbReference type="AlphaFoldDB" id="A0ABD3QA05"/>
<proteinExistence type="inferred from homology"/>
<dbReference type="EMBL" id="JALLAZ020000358">
    <property type="protein sequence ID" value="KAL3797172.1"/>
    <property type="molecule type" value="Genomic_DNA"/>
</dbReference>
<feature type="compositionally biased region" description="Basic and acidic residues" evidence="5">
    <location>
        <begin position="400"/>
        <end position="416"/>
    </location>
</feature>
<dbReference type="InterPro" id="IPR036345">
    <property type="entry name" value="ExoRNase_PH_dom2_sf"/>
</dbReference>
<dbReference type="InterPro" id="IPR020568">
    <property type="entry name" value="Ribosomal_Su5_D2-typ_SF"/>
</dbReference>
<comment type="caution">
    <text evidence="7">The sequence shown here is derived from an EMBL/GenBank/DDBJ whole genome shotgun (WGS) entry which is preliminary data.</text>
</comment>
<dbReference type="GO" id="GO:0005634">
    <property type="term" value="C:nucleus"/>
    <property type="evidence" value="ECO:0007669"/>
    <property type="project" value="UniProtKB-SubCell"/>
</dbReference>